<dbReference type="Proteomes" id="UP000291469">
    <property type="component" value="Chromosome"/>
</dbReference>
<accession>A0A411YAQ5</accession>
<dbReference type="RefSeq" id="WP_131153256.1">
    <property type="nucleotide sequence ID" value="NZ_CP036402.1"/>
</dbReference>
<name>A0A411YAQ5_9ACTN</name>
<evidence type="ECO:0000256" key="1">
    <source>
        <dbReference type="ARBA" id="ARBA00022801"/>
    </source>
</evidence>
<dbReference type="GO" id="GO:0004252">
    <property type="term" value="F:serine-type endopeptidase activity"/>
    <property type="evidence" value="ECO:0007669"/>
    <property type="project" value="TreeGrafter"/>
</dbReference>
<sequence length="592" mass="63618">MRRFRAARVSLPRWARNAPHRLVYASNAEGVWQLSSWDATTDTHRRLTDKVTGVRAGAVLPDGSGVVWFDDHDGDEVGRWVVTPFDGGPHAPLAPDVPEGWSTGLALEPDGGVVGVATRAGYEVWRLHGARTGTSADRLLVSEQPLGVDGVSADGTLVALSHTDHGDSLHPTARVVDRATGETVADPGGGDGVTEVPGPFTREMGDERLVLHSDRSGRMRPEIWQPRVGRREPLRLDLPGEVSASGWWPGGRALLLTHDHEGRSELWRYDLDAGSATRLPTRGGTVTGARVRDDGPVWYVGSSGDRQSEVRSLEDDTDHVLLAPPGERAPDGMPYTAVRYPNDEGGEVHAFLALPAGEAPFPLVVEVHGGPMAQVDDAFDPQVQAWVDHGFAVLQPNYRGSTGFGKAWEDALEGNPGRPEVADSRAGRDHLVADGIADPGQVVLTGGSWGGYVTLLGLGIAPEAWDAGVAVVPVADYLTAYEDESPDLQALDRSLFGGGPEERPELWRDRSPLTHVDAVRAPVLIITGENDTRCPRRQVDRYVDALAARGVPHEYDVFDAGHGSLAVDEQIRQTALAIDFVARHLGTSAAER</sequence>
<keyword evidence="1" id="KW-0378">Hydrolase</keyword>
<keyword evidence="4" id="KW-1185">Reference proteome</keyword>
<dbReference type="EMBL" id="CP036402">
    <property type="protein sequence ID" value="QBI18258.1"/>
    <property type="molecule type" value="Genomic_DNA"/>
</dbReference>
<organism evidence="3 4">
    <name type="scientific">Egibacter rhizosphaerae</name>
    <dbReference type="NCBI Taxonomy" id="1670831"/>
    <lineage>
        <taxon>Bacteria</taxon>
        <taxon>Bacillati</taxon>
        <taxon>Actinomycetota</taxon>
        <taxon>Nitriliruptoria</taxon>
        <taxon>Egibacterales</taxon>
        <taxon>Egibacteraceae</taxon>
        <taxon>Egibacter</taxon>
    </lineage>
</organism>
<dbReference type="KEGG" id="erz:ER308_00840"/>
<feature type="domain" description="Peptidase S9 prolyl oligopeptidase catalytic" evidence="2">
    <location>
        <begin position="379"/>
        <end position="586"/>
    </location>
</feature>
<dbReference type="PANTHER" id="PTHR42776">
    <property type="entry name" value="SERINE PEPTIDASE S9 FAMILY MEMBER"/>
    <property type="match status" value="1"/>
</dbReference>
<dbReference type="Pfam" id="PF00326">
    <property type="entry name" value="Peptidase_S9"/>
    <property type="match status" value="1"/>
</dbReference>
<reference evidence="3 4" key="1">
    <citation type="submission" date="2019-01" db="EMBL/GenBank/DDBJ databases">
        <title>Egibacter rhizosphaerae EGI 80759T.</title>
        <authorList>
            <person name="Chen D.-D."/>
            <person name="Tian Y."/>
            <person name="Jiao J.-Y."/>
            <person name="Zhang X.-T."/>
            <person name="Zhang Y.-G."/>
            <person name="Zhang Y."/>
            <person name="Xiao M."/>
            <person name="Shu W.-S."/>
            <person name="Li W.-J."/>
        </authorList>
    </citation>
    <scope>NUCLEOTIDE SEQUENCE [LARGE SCALE GENOMIC DNA]</scope>
    <source>
        <strain evidence="3 4">EGI 80759</strain>
    </source>
</reference>
<dbReference type="SUPFAM" id="SSF82171">
    <property type="entry name" value="DPP6 N-terminal domain-like"/>
    <property type="match status" value="1"/>
</dbReference>
<evidence type="ECO:0000259" key="2">
    <source>
        <dbReference type="Pfam" id="PF00326"/>
    </source>
</evidence>
<dbReference type="InterPro" id="IPR029058">
    <property type="entry name" value="AB_hydrolase_fold"/>
</dbReference>
<gene>
    <name evidence="3" type="ORF">ER308_00840</name>
</gene>
<dbReference type="InterPro" id="IPR001375">
    <property type="entry name" value="Peptidase_S9_cat"/>
</dbReference>
<dbReference type="PANTHER" id="PTHR42776:SF27">
    <property type="entry name" value="DIPEPTIDYL PEPTIDASE FAMILY MEMBER 6"/>
    <property type="match status" value="1"/>
</dbReference>
<protein>
    <submittedName>
        <fullName evidence="3">S9 family peptidase</fullName>
    </submittedName>
</protein>
<proteinExistence type="predicted"/>
<dbReference type="GO" id="GO:0006508">
    <property type="term" value="P:proteolysis"/>
    <property type="evidence" value="ECO:0007669"/>
    <property type="project" value="InterPro"/>
</dbReference>
<dbReference type="Gene3D" id="2.120.10.30">
    <property type="entry name" value="TolB, C-terminal domain"/>
    <property type="match status" value="2"/>
</dbReference>
<dbReference type="Gene3D" id="3.40.50.1820">
    <property type="entry name" value="alpha/beta hydrolase"/>
    <property type="match status" value="1"/>
</dbReference>
<dbReference type="OrthoDB" id="128799at2"/>
<dbReference type="AlphaFoldDB" id="A0A411YAQ5"/>
<evidence type="ECO:0000313" key="4">
    <source>
        <dbReference type="Proteomes" id="UP000291469"/>
    </source>
</evidence>
<dbReference type="SUPFAM" id="SSF53474">
    <property type="entry name" value="alpha/beta-Hydrolases"/>
    <property type="match status" value="1"/>
</dbReference>
<dbReference type="InterPro" id="IPR011042">
    <property type="entry name" value="6-blade_b-propeller_TolB-like"/>
</dbReference>
<evidence type="ECO:0000313" key="3">
    <source>
        <dbReference type="EMBL" id="QBI18258.1"/>
    </source>
</evidence>